<keyword evidence="2" id="KW-1185">Reference proteome</keyword>
<proteinExistence type="predicted"/>
<dbReference type="Proteomes" id="UP001596392">
    <property type="component" value="Unassembled WGS sequence"/>
</dbReference>
<dbReference type="EMBL" id="JBHTAC010000033">
    <property type="protein sequence ID" value="MFC7246020.1"/>
    <property type="molecule type" value="Genomic_DNA"/>
</dbReference>
<sequence>MFDLADDNDIAQAQTRHLLAVTHLVVTRVFEPAPGKEQRR</sequence>
<reference evidence="2" key="1">
    <citation type="journal article" date="2019" name="Int. J. Syst. Evol. Microbiol.">
        <title>The Global Catalogue of Microorganisms (GCM) 10K type strain sequencing project: providing services to taxonomists for standard genome sequencing and annotation.</title>
        <authorList>
            <consortium name="The Broad Institute Genomics Platform"/>
            <consortium name="The Broad Institute Genome Sequencing Center for Infectious Disease"/>
            <person name="Wu L."/>
            <person name="Ma J."/>
        </authorList>
    </citation>
    <scope>NUCLEOTIDE SEQUENCE [LARGE SCALE GENOMIC DNA]</scope>
    <source>
        <strain evidence="2">CGMCC 1.9106</strain>
    </source>
</reference>
<organism evidence="1 2">
    <name type="scientific">Catellatospora aurea</name>
    <dbReference type="NCBI Taxonomy" id="1337874"/>
    <lineage>
        <taxon>Bacteria</taxon>
        <taxon>Bacillati</taxon>
        <taxon>Actinomycetota</taxon>
        <taxon>Actinomycetes</taxon>
        <taxon>Micromonosporales</taxon>
        <taxon>Micromonosporaceae</taxon>
        <taxon>Catellatospora</taxon>
    </lineage>
</organism>
<dbReference type="RefSeq" id="WP_376808890.1">
    <property type="nucleotide sequence ID" value="NZ_JBHTAC010000033.1"/>
</dbReference>
<comment type="caution">
    <text evidence="1">The sequence shown here is derived from an EMBL/GenBank/DDBJ whole genome shotgun (WGS) entry which is preliminary data.</text>
</comment>
<name>A0ABW2H1C8_9ACTN</name>
<evidence type="ECO:0000313" key="2">
    <source>
        <dbReference type="Proteomes" id="UP001596392"/>
    </source>
</evidence>
<gene>
    <name evidence="1" type="ORF">ACFQO7_26380</name>
</gene>
<evidence type="ECO:0000313" key="1">
    <source>
        <dbReference type="EMBL" id="MFC7246020.1"/>
    </source>
</evidence>
<protein>
    <submittedName>
        <fullName evidence="1">Uncharacterized protein</fullName>
    </submittedName>
</protein>
<accession>A0ABW2H1C8</accession>